<dbReference type="GO" id="GO:0005737">
    <property type="term" value="C:cytoplasm"/>
    <property type="evidence" value="ECO:0007669"/>
    <property type="project" value="UniProtKB-SubCell"/>
</dbReference>
<evidence type="ECO:0000259" key="9">
    <source>
        <dbReference type="PROSITE" id="PS01124"/>
    </source>
</evidence>
<dbReference type="PANTHER" id="PTHR42713">
    <property type="entry name" value="HISTIDINE KINASE-RELATED"/>
    <property type="match status" value="1"/>
</dbReference>
<dbReference type="PANTHER" id="PTHR42713:SF3">
    <property type="entry name" value="TRANSCRIPTIONAL REGULATORY PROTEIN HPTR"/>
    <property type="match status" value="1"/>
</dbReference>
<dbReference type="InterPro" id="IPR041522">
    <property type="entry name" value="CdaR_GGDEF"/>
</dbReference>
<dbReference type="SUPFAM" id="SSF46689">
    <property type="entry name" value="Homeodomain-like"/>
    <property type="match status" value="2"/>
</dbReference>
<name>A0A371P5M9_9BACL</name>
<feature type="modified residue" description="4-aspartylphosphate" evidence="8">
    <location>
        <position position="54"/>
    </location>
</feature>
<evidence type="ECO:0000313" key="11">
    <source>
        <dbReference type="EMBL" id="REK71212.1"/>
    </source>
</evidence>
<keyword evidence="6" id="KW-0238">DNA-binding</keyword>
<dbReference type="InterPro" id="IPR018060">
    <property type="entry name" value="HTH_AraC"/>
</dbReference>
<dbReference type="Proteomes" id="UP000261905">
    <property type="component" value="Unassembled WGS sequence"/>
</dbReference>
<dbReference type="Pfam" id="PF17853">
    <property type="entry name" value="GGDEF_2"/>
    <property type="match status" value="1"/>
</dbReference>
<feature type="domain" description="Response regulatory" evidence="10">
    <location>
        <begin position="2"/>
        <end position="119"/>
    </location>
</feature>
<evidence type="ECO:0000256" key="7">
    <source>
        <dbReference type="ARBA" id="ARBA00023163"/>
    </source>
</evidence>
<evidence type="ECO:0000313" key="12">
    <source>
        <dbReference type="Proteomes" id="UP000261905"/>
    </source>
</evidence>
<dbReference type="SUPFAM" id="SSF52172">
    <property type="entry name" value="CheY-like"/>
    <property type="match status" value="1"/>
</dbReference>
<dbReference type="GO" id="GO:0003700">
    <property type="term" value="F:DNA-binding transcription factor activity"/>
    <property type="evidence" value="ECO:0007669"/>
    <property type="project" value="InterPro"/>
</dbReference>
<proteinExistence type="predicted"/>
<evidence type="ECO:0000256" key="1">
    <source>
        <dbReference type="ARBA" id="ARBA00004496"/>
    </source>
</evidence>
<evidence type="ECO:0000256" key="8">
    <source>
        <dbReference type="PROSITE-ProRule" id="PRU00169"/>
    </source>
</evidence>
<dbReference type="AlphaFoldDB" id="A0A371P5M9"/>
<keyword evidence="4" id="KW-0902">Two-component regulatory system</keyword>
<dbReference type="Pfam" id="PF00072">
    <property type="entry name" value="Response_reg"/>
    <property type="match status" value="1"/>
</dbReference>
<protein>
    <submittedName>
        <fullName evidence="11">Response regulator</fullName>
    </submittedName>
</protein>
<dbReference type="InterPro" id="IPR018062">
    <property type="entry name" value="HTH_AraC-typ_CS"/>
</dbReference>
<dbReference type="InterPro" id="IPR011006">
    <property type="entry name" value="CheY-like_superfamily"/>
</dbReference>
<keyword evidence="3 8" id="KW-0597">Phosphoprotein</keyword>
<dbReference type="SMART" id="SM00448">
    <property type="entry name" value="REC"/>
    <property type="match status" value="1"/>
</dbReference>
<evidence type="ECO:0000256" key="4">
    <source>
        <dbReference type="ARBA" id="ARBA00023012"/>
    </source>
</evidence>
<dbReference type="InterPro" id="IPR009057">
    <property type="entry name" value="Homeodomain-like_sf"/>
</dbReference>
<dbReference type="SMART" id="SM00342">
    <property type="entry name" value="HTH_ARAC"/>
    <property type="match status" value="1"/>
</dbReference>
<dbReference type="PROSITE" id="PS50110">
    <property type="entry name" value="RESPONSE_REGULATORY"/>
    <property type="match status" value="1"/>
</dbReference>
<sequence length="531" mass="60800">MNLMIVEDEIRILNSLVNNIPWERHGIEVVALAENGREALSIVERRMPDIVLLDIEMPEMDGLTLAETVLEREPQTKIIILSGHDDFHYAQRAIGLGVMKYLLKPAGEDEILQTVLEAAEEIRRELSEKHSLTELQRMWSSRLPQLQEEFLRSWITNRYAEWELRKHSGELNLQLQENGRYEVSVCEIDPLSEAEIRFSSADRALLQFSLESIAKECMPPEECRVFNDANGSTVLLFMSQPGESDDSLTKRMNGRISRLLNMVKECLKLTASAGMGTVCSLGEVPHSYQQACRALQERAVYGHEIAIPYLEVRRSEQPVFFDSSFERQLEMAIYTGEGVQASALIDSYVERAFDHADSSELAYEHVLYLSGVFTRMIQSQGWLMQKVLANDYAYFLSLETLVSKSHIVEWAKRVTGHIAAYLENERRSSSHQLVKKIVETVDQMLDDDLSLHSLAERMYVNSSYLSRLFKKETGESFSGYVLSRRMERAKELLLSEAKVYDAANAVGYRDLSYFAKVFRKYWGMAPSDLKK</sequence>
<dbReference type="PROSITE" id="PS01124">
    <property type="entry name" value="HTH_ARAC_FAMILY_2"/>
    <property type="match status" value="1"/>
</dbReference>
<dbReference type="OrthoDB" id="2508795at2"/>
<dbReference type="GO" id="GO:0043565">
    <property type="term" value="F:sequence-specific DNA binding"/>
    <property type="evidence" value="ECO:0007669"/>
    <property type="project" value="InterPro"/>
</dbReference>
<evidence type="ECO:0000256" key="2">
    <source>
        <dbReference type="ARBA" id="ARBA00022490"/>
    </source>
</evidence>
<evidence type="ECO:0000256" key="6">
    <source>
        <dbReference type="ARBA" id="ARBA00023125"/>
    </source>
</evidence>
<accession>A0A371P5M9</accession>
<evidence type="ECO:0000256" key="3">
    <source>
        <dbReference type="ARBA" id="ARBA00022553"/>
    </source>
</evidence>
<dbReference type="InterPro" id="IPR001789">
    <property type="entry name" value="Sig_transdc_resp-reg_receiver"/>
</dbReference>
<dbReference type="Gene3D" id="3.40.50.2300">
    <property type="match status" value="1"/>
</dbReference>
<evidence type="ECO:0000256" key="5">
    <source>
        <dbReference type="ARBA" id="ARBA00023015"/>
    </source>
</evidence>
<keyword evidence="12" id="KW-1185">Reference proteome</keyword>
<dbReference type="Gene3D" id="1.10.10.60">
    <property type="entry name" value="Homeodomain-like"/>
    <property type="match status" value="2"/>
</dbReference>
<evidence type="ECO:0000259" key="10">
    <source>
        <dbReference type="PROSITE" id="PS50110"/>
    </source>
</evidence>
<dbReference type="EMBL" id="QUBQ01000006">
    <property type="protein sequence ID" value="REK71212.1"/>
    <property type="molecule type" value="Genomic_DNA"/>
</dbReference>
<keyword evidence="5" id="KW-0805">Transcription regulation</keyword>
<organism evidence="11 12">
    <name type="scientific">Paenibacillus paeoniae</name>
    <dbReference type="NCBI Taxonomy" id="2292705"/>
    <lineage>
        <taxon>Bacteria</taxon>
        <taxon>Bacillati</taxon>
        <taxon>Bacillota</taxon>
        <taxon>Bacilli</taxon>
        <taxon>Bacillales</taxon>
        <taxon>Paenibacillaceae</taxon>
        <taxon>Paenibacillus</taxon>
    </lineage>
</organism>
<dbReference type="CDD" id="cd17536">
    <property type="entry name" value="REC_YesN-like"/>
    <property type="match status" value="1"/>
</dbReference>
<dbReference type="GO" id="GO:0000160">
    <property type="term" value="P:phosphorelay signal transduction system"/>
    <property type="evidence" value="ECO:0007669"/>
    <property type="project" value="UniProtKB-KW"/>
</dbReference>
<dbReference type="PROSITE" id="PS00041">
    <property type="entry name" value="HTH_ARAC_FAMILY_1"/>
    <property type="match status" value="1"/>
</dbReference>
<gene>
    <name evidence="11" type="ORF">DX130_22470</name>
</gene>
<dbReference type="InterPro" id="IPR051552">
    <property type="entry name" value="HptR"/>
</dbReference>
<dbReference type="Pfam" id="PF12833">
    <property type="entry name" value="HTH_18"/>
    <property type="match status" value="1"/>
</dbReference>
<keyword evidence="2" id="KW-0963">Cytoplasm</keyword>
<feature type="domain" description="HTH araC/xylS-type" evidence="9">
    <location>
        <begin position="435"/>
        <end position="531"/>
    </location>
</feature>
<keyword evidence="7" id="KW-0804">Transcription</keyword>
<reference evidence="11 12" key="1">
    <citation type="submission" date="2018-08" db="EMBL/GenBank/DDBJ databases">
        <title>Paenibacillus sp. M4BSY-1, whole genome shotgun sequence.</title>
        <authorList>
            <person name="Tuo L."/>
        </authorList>
    </citation>
    <scope>NUCLEOTIDE SEQUENCE [LARGE SCALE GENOMIC DNA]</scope>
    <source>
        <strain evidence="11 12">M4BSY-1</strain>
    </source>
</reference>
<comment type="caution">
    <text evidence="11">The sequence shown here is derived from an EMBL/GenBank/DDBJ whole genome shotgun (WGS) entry which is preliminary data.</text>
</comment>
<comment type="subcellular location">
    <subcellularLocation>
        <location evidence="1">Cytoplasm</location>
    </subcellularLocation>
</comment>